<feature type="non-terminal residue" evidence="2">
    <location>
        <position position="1"/>
    </location>
</feature>
<dbReference type="InterPro" id="IPR037401">
    <property type="entry name" value="SnoaL-like"/>
</dbReference>
<dbReference type="CDD" id="cd00531">
    <property type="entry name" value="NTF2_like"/>
    <property type="match status" value="1"/>
</dbReference>
<dbReference type="AlphaFoldDB" id="A0A381UV91"/>
<accession>A0A381UV91</accession>
<dbReference type="Pfam" id="PF13577">
    <property type="entry name" value="SnoaL_4"/>
    <property type="match status" value="1"/>
</dbReference>
<protein>
    <recommendedName>
        <fullName evidence="1">SnoaL-like domain-containing protein</fullName>
    </recommendedName>
</protein>
<dbReference type="Gene3D" id="3.10.450.50">
    <property type="match status" value="1"/>
</dbReference>
<organism evidence="2">
    <name type="scientific">marine metagenome</name>
    <dbReference type="NCBI Taxonomy" id="408172"/>
    <lineage>
        <taxon>unclassified sequences</taxon>
        <taxon>metagenomes</taxon>
        <taxon>ecological metagenomes</taxon>
    </lineage>
</organism>
<name>A0A381UV91_9ZZZZ</name>
<feature type="domain" description="SnoaL-like" evidence="1">
    <location>
        <begin position="5"/>
        <end position="138"/>
    </location>
</feature>
<proteinExistence type="predicted"/>
<reference evidence="2" key="1">
    <citation type="submission" date="2018-05" db="EMBL/GenBank/DDBJ databases">
        <authorList>
            <person name="Lanie J.A."/>
            <person name="Ng W.-L."/>
            <person name="Kazmierczak K.M."/>
            <person name="Andrzejewski T.M."/>
            <person name="Davidsen T.M."/>
            <person name="Wayne K.J."/>
            <person name="Tettelin H."/>
            <person name="Glass J.I."/>
            <person name="Rusch D."/>
            <person name="Podicherti R."/>
            <person name="Tsui H.-C.T."/>
            <person name="Winkler M.E."/>
        </authorList>
    </citation>
    <scope>NUCLEOTIDE SEQUENCE</scope>
</reference>
<gene>
    <name evidence="2" type="ORF">METZ01_LOCUS84936</name>
</gene>
<dbReference type="InterPro" id="IPR032710">
    <property type="entry name" value="NTF2-like_dom_sf"/>
</dbReference>
<dbReference type="EMBL" id="UINC01007215">
    <property type="protein sequence ID" value="SVA32082.1"/>
    <property type="molecule type" value="Genomic_DNA"/>
</dbReference>
<evidence type="ECO:0000259" key="1">
    <source>
        <dbReference type="Pfam" id="PF13577"/>
    </source>
</evidence>
<sequence length="159" mass="17436">VEAWELDAREQIRGLVAAYNALGDRGRLDGVMALFAHDAVMDIGDGRTYEGVDQIRTIFTGTRDSILDGGDGDGPRFLQHHTTGLHVTLAERATCGADDEATGHAYFTVMTNRGLDHWGRYQDAYRPVGDAWLFASRRVRIDGYTPGGWADARLNGPAK</sequence>
<evidence type="ECO:0000313" key="2">
    <source>
        <dbReference type="EMBL" id="SVA32082.1"/>
    </source>
</evidence>
<dbReference type="SUPFAM" id="SSF54427">
    <property type="entry name" value="NTF2-like"/>
    <property type="match status" value="1"/>
</dbReference>